<comment type="caution">
    <text evidence="7">The sequence shown here is derived from an EMBL/GenBank/DDBJ whole genome shotgun (WGS) entry which is preliminary data.</text>
</comment>
<name>A0A0G0VCR4_9BACT</name>
<evidence type="ECO:0000259" key="6">
    <source>
        <dbReference type="SMART" id="SM00849"/>
    </source>
</evidence>
<dbReference type="InterPro" id="IPR042173">
    <property type="entry name" value="RNase_J_2"/>
</dbReference>
<gene>
    <name evidence="7" type="ORF">UU48_C0001G0009</name>
</gene>
<dbReference type="InterPro" id="IPR041636">
    <property type="entry name" value="RNase_J_C"/>
</dbReference>
<reference evidence="7 8" key="1">
    <citation type="journal article" date="2015" name="Nature">
        <title>rRNA introns, odd ribosomes, and small enigmatic genomes across a large radiation of phyla.</title>
        <authorList>
            <person name="Brown C.T."/>
            <person name="Hug L.A."/>
            <person name="Thomas B.C."/>
            <person name="Sharon I."/>
            <person name="Castelle C.J."/>
            <person name="Singh A."/>
            <person name="Wilkins M.J."/>
            <person name="Williams K.H."/>
            <person name="Banfield J.F."/>
        </authorList>
    </citation>
    <scope>NUCLEOTIDE SEQUENCE [LARGE SCALE GENOMIC DNA]</scope>
</reference>
<feature type="compositionally biased region" description="Polar residues" evidence="5">
    <location>
        <begin position="46"/>
        <end position="55"/>
    </location>
</feature>
<keyword evidence="1" id="KW-0963">Cytoplasm</keyword>
<dbReference type="Pfam" id="PF17770">
    <property type="entry name" value="RNase_J_C"/>
    <property type="match status" value="1"/>
</dbReference>
<sequence length="680" mass="77106">MFEFPRKNNPPRNQSHSPERKPLPFIPDPHPTPVQKSGKRTEPNRFHQSTGTNPIKQKDPQQPTPHREHDQADQTEKKPAFRSRDEWKNRTSPHIKDGRPSAFAPRKKFQPVRQEKMGVAPLPQVGKDVIRIVPLGGQEEVGRNMTVFEYGRDIVIVDMGLQWPEEDMPGIDYIVPNASYLKGKEKNIRGVIFTHGHLDHIGAAPILLRQLGYPPIIGRDLTLALVKRKMEDYEMGAAAKLKPIRIQHLQDTFRLGQFQIKFFEVEHSIMDAVGIILTTPAGSIIHMGDWTITNEPIDPRPITYTHLTDLPKPTTLMLESLGALKKGLPPSEREVHENFKNLLKNAPGRIIIGTFASQIRRIGYILEYAEELGKRVALEGYSMKTNIEIAKELGYLKMKKETLIPIQDVHKYPDERIVIICTGAQGESNAALSRIVTDNHRFIKLQKNDTIVFSSSIIPGNERSIQRLKDNLYRKCDNVIHTDLMEIHIGGHSTALGIEEVLRQVKPTYFVPVYANHYFLKESAKIALRMNFSQKNIFVLDNGNVLEIGKEKAGILPKKADTSYVFVDGLGVGDVSQIVLRDRKVLADDGMVVVIVQVDRRTGSLVGSPDIVSRGFIFMKEHKDLIEATRKKVRTLMADHDPRSQADTDYIKDTIRNELGTFLFKQTERRPMILPVVIEV</sequence>
<evidence type="ECO:0000256" key="4">
    <source>
        <dbReference type="ARBA" id="ARBA00022884"/>
    </source>
</evidence>
<dbReference type="GO" id="GO:0003723">
    <property type="term" value="F:RNA binding"/>
    <property type="evidence" value="ECO:0007669"/>
    <property type="project" value="UniProtKB-KW"/>
</dbReference>
<feature type="compositionally biased region" description="Basic and acidic residues" evidence="5">
    <location>
        <begin position="65"/>
        <end position="99"/>
    </location>
</feature>
<evidence type="ECO:0000313" key="7">
    <source>
        <dbReference type="EMBL" id="KKR98654.1"/>
    </source>
</evidence>
<dbReference type="InterPro" id="IPR036866">
    <property type="entry name" value="RibonucZ/Hydroxyglut_hydro"/>
</dbReference>
<proteinExistence type="predicted"/>
<dbReference type="Proteomes" id="UP000034746">
    <property type="component" value="Unassembled WGS sequence"/>
</dbReference>
<dbReference type="GO" id="GO:0004527">
    <property type="term" value="F:exonuclease activity"/>
    <property type="evidence" value="ECO:0007669"/>
    <property type="project" value="UniProtKB-KW"/>
</dbReference>
<dbReference type="Gene3D" id="3.60.15.10">
    <property type="entry name" value="Ribonuclease Z/Hydroxyacylglutathione hydrolase-like"/>
    <property type="match status" value="1"/>
</dbReference>
<dbReference type="SUPFAM" id="SSF56281">
    <property type="entry name" value="Metallo-hydrolase/oxidoreductase"/>
    <property type="match status" value="1"/>
</dbReference>
<dbReference type="PATRIC" id="fig|1618997.3.peg.10"/>
<feature type="domain" description="Metallo-beta-lactamase" evidence="6">
    <location>
        <begin position="142"/>
        <end position="339"/>
    </location>
</feature>
<evidence type="ECO:0000256" key="5">
    <source>
        <dbReference type="SAM" id="MobiDB-lite"/>
    </source>
</evidence>
<dbReference type="CDD" id="cd07714">
    <property type="entry name" value="RNaseJ_MBL-fold"/>
    <property type="match status" value="1"/>
</dbReference>
<dbReference type="EMBL" id="LCAU01000001">
    <property type="protein sequence ID" value="KKR98654.1"/>
    <property type="molecule type" value="Genomic_DNA"/>
</dbReference>
<evidence type="ECO:0000256" key="3">
    <source>
        <dbReference type="ARBA" id="ARBA00022839"/>
    </source>
</evidence>
<feature type="region of interest" description="Disordered" evidence="5">
    <location>
        <begin position="1"/>
        <end position="104"/>
    </location>
</feature>
<dbReference type="Gene3D" id="3.40.50.10710">
    <property type="entry name" value="Metallo-hydrolase/oxidoreductase"/>
    <property type="match status" value="1"/>
</dbReference>
<evidence type="ECO:0000313" key="8">
    <source>
        <dbReference type="Proteomes" id="UP000034746"/>
    </source>
</evidence>
<dbReference type="SMART" id="SM00849">
    <property type="entry name" value="Lactamase_B"/>
    <property type="match status" value="1"/>
</dbReference>
<dbReference type="AlphaFoldDB" id="A0A0G0VCR4"/>
<keyword evidence="2" id="KW-0540">Nuclease</keyword>
<evidence type="ECO:0000256" key="1">
    <source>
        <dbReference type="ARBA" id="ARBA00022490"/>
    </source>
</evidence>
<protein>
    <submittedName>
        <fullName evidence="7">Beta-lactamase domain protein</fullName>
    </submittedName>
</protein>
<dbReference type="GO" id="GO:0046872">
    <property type="term" value="F:metal ion binding"/>
    <property type="evidence" value="ECO:0007669"/>
    <property type="project" value="InterPro"/>
</dbReference>
<dbReference type="InterPro" id="IPR055132">
    <property type="entry name" value="RNase_J_b_CASP"/>
</dbReference>
<keyword evidence="3" id="KW-0269">Exonuclease</keyword>
<dbReference type="PANTHER" id="PTHR43694:SF1">
    <property type="entry name" value="RIBONUCLEASE J"/>
    <property type="match status" value="1"/>
</dbReference>
<dbReference type="InterPro" id="IPR004613">
    <property type="entry name" value="RNase_J"/>
</dbReference>
<dbReference type="InterPro" id="IPR001279">
    <property type="entry name" value="Metallo-B-lactamas"/>
</dbReference>
<evidence type="ECO:0000256" key="2">
    <source>
        <dbReference type="ARBA" id="ARBA00022722"/>
    </source>
</evidence>
<organism evidence="7 8">
    <name type="scientific">Candidatus Uhrbacteria bacterium GW2011_GWF2_41_16</name>
    <dbReference type="NCBI Taxonomy" id="1618997"/>
    <lineage>
        <taxon>Bacteria</taxon>
        <taxon>Candidatus Uhriibacteriota</taxon>
    </lineage>
</organism>
<dbReference type="PANTHER" id="PTHR43694">
    <property type="entry name" value="RIBONUCLEASE J"/>
    <property type="match status" value="1"/>
</dbReference>
<dbReference type="NCBIfam" id="TIGR00649">
    <property type="entry name" value="MG423"/>
    <property type="match status" value="1"/>
</dbReference>
<keyword evidence="3" id="KW-0378">Hydrolase</keyword>
<dbReference type="Pfam" id="PF22505">
    <property type="entry name" value="RNase_J_b_CASP"/>
    <property type="match status" value="1"/>
</dbReference>
<keyword evidence="4" id="KW-0694">RNA-binding</keyword>
<accession>A0A0G0VCR4</accession>
<dbReference type="Pfam" id="PF00753">
    <property type="entry name" value="Lactamase_B"/>
    <property type="match status" value="1"/>
</dbReference>
<dbReference type="Gene3D" id="3.10.20.580">
    <property type="match status" value="1"/>
</dbReference>